<dbReference type="STRING" id="47427.A0A2H3DD63"/>
<keyword evidence="10" id="KW-0408">Iron</keyword>
<sequence>MSVDEIYSQLATFTIGGHDTTATTVAWILYELSLHPFIQNQIREEISQRREHCRGELDADDYESLSLLNAVIKETLRLHPFGSTSMRVASQDCVVPLSEPITTSDDSVVWDIPVLKGQSLMLSFFTYNRLPSVWGDNADKWNPERFLHPTEIKETNLGMYANLVMEMQVLVAELLSTFEFSPSEEGLELQHMHGWQTITPVVKGRVHEGEQVPLRVALVKE</sequence>
<comment type="cofactor">
    <cofactor evidence="1">
        <name>heme</name>
        <dbReference type="ChEBI" id="CHEBI:30413"/>
    </cofactor>
</comment>
<dbReference type="OMA" id="RNEINDM"/>
<evidence type="ECO:0000256" key="2">
    <source>
        <dbReference type="ARBA" id="ARBA00004370"/>
    </source>
</evidence>
<dbReference type="EMBL" id="KZ293659">
    <property type="protein sequence ID" value="PBK92060.1"/>
    <property type="molecule type" value="Genomic_DNA"/>
</dbReference>
<dbReference type="SUPFAM" id="SSF48264">
    <property type="entry name" value="Cytochrome P450"/>
    <property type="match status" value="1"/>
</dbReference>
<dbReference type="Proteomes" id="UP000217790">
    <property type="component" value="Unassembled WGS sequence"/>
</dbReference>
<evidence type="ECO:0000256" key="6">
    <source>
        <dbReference type="ARBA" id="ARBA00022692"/>
    </source>
</evidence>
<evidence type="ECO:0000256" key="5">
    <source>
        <dbReference type="ARBA" id="ARBA00022617"/>
    </source>
</evidence>
<keyword evidence="14" id="KW-1185">Reference proteome</keyword>
<proteinExistence type="inferred from homology"/>
<reference evidence="14" key="1">
    <citation type="journal article" date="2017" name="Nat. Ecol. Evol.">
        <title>Genome expansion and lineage-specific genetic innovations in the forest pathogenic fungi Armillaria.</title>
        <authorList>
            <person name="Sipos G."/>
            <person name="Prasanna A.N."/>
            <person name="Walter M.C."/>
            <person name="O'Connor E."/>
            <person name="Balint B."/>
            <person name="Krizsan K."/>
            <person name="Kiss B."/>
            <person name="Hess J."/>
            <person name="Varga T."/>
            <person name="Slot J."/>
            <person name="Riley R."/>
            <person name="Boka B."/>
            <person name="Rigling D."/>
            <person name="Barry K."/>
            <person name="Lee J."/>
            <person name="Mihaltcheva S."/>
            <person name="LaButti K."/>
            <person name="Lipzen A."/>
            <person name="Waldron R."/>
            <person name="Moloney N.M."/>
            <person name="Sperisen C."/>
            <person name="Kredics L."/>
            <person name="Vagvoelgyi C."/>
            <person name="Patrignani A."/>
            <person name="Fitzpatrick D."/>
            <person name="Nagy I."/>
            <person name="Doyle S."/>
            <person name="Anderson J.B."/>
            <person name="Grigoriev I.V."/>
            <person name="Gueldener U."/>
            <person name="Muensterkoetter M."/>
            <person name="Nagy L.G."/>
        </authorList>
    </citation>
    <scope>NUCLEOTIDE SEQUENCE [LARGE SCALE GENOMIC DNA]</scope>
    <source>
        <strain evidence="14">Ar21-2</strain>
    </source>
</reference>
<name>A0A2H3DD63_ARMGA</name>
<evidence type="ECO:0000256" key="10">
    <source>
        <dbReference type="ARBA" id="ARBA00023004"/>
    </source>
</evidence>
<keyword evidence="11" id="KW-0503">Monooxygenase</keyword>
<dbReference type="GO" id="GO:0004497">
    <property type="term" value="F:monooxygenase activity"/>
    <property type="evidence" value="ECO:0007669"/>
    <property type="project" value="UniProtKB-KW"/>
</dbReference>
<evidence type="ECO:0000256" key="1">
    <source>
        <dbReference type="ARBA" id="ARBA00001971"/>
    </source>
</evidence>
<evidence type="ECO:0000256" key="8">
    <source>
        <dbReference type="ARBA" id="ARBA00022989"/>
    </source>
</evidence>
<dbReference type="PRINTS" id="PR00385">
    <property type="entry name" value="P450"/>
</dbReference>
<comment type="pathway">
    <text evidence="3">Secondary metabolite biosynthesis; terpenoid biosynthesis.</text>
</comment>
<gene>
    <name evidence="13" type="ORF">ARMGADRAFT_1013310</name>
</gene>
<keyword evidence="7" id="KW-0479">Metal-binding</keyword>
<dbReference type="GO" id="GO:0016020">
    <property type="term" value="C:membrane"/>
    <property type="evidence" value="ECO:0007669"/>
    <property type="project" value="UniProtKB-SubCell"/>
</dbReference>
<dbReference type="PANTHER" id="PTHR24305:SF166">
    <property type="entry name" value="CYTOCHROME P450 12A4, MITOCHONDRIAL-RELATED"/>
    <property type="match status" value="1"/>
</dbReference>
<dbReference type="GO" id="GO:0005506">
    <property type="term" value="F:iron ion binding"/>
    <property type="evidence" value="ECO:0007669"/>
    <property type="project" value="InterPro"/>
</dbReference>
<evidence type="ECO:0000256" key="3">
    <source>
        <dbReference type="ARBA" id="ARBA00004721"/>
    </source>
</evidence>
<accession>A0A2H3DD63</accession>
<dbReference type="OrthoDB" id="3203564at2759"/>
<comment type="subcellular location">
    <subcellularLocation>
        <location evidence="2">Membrane</location>
    </subcellularLocation>
</comment>
<protein>
    <submittedName>
        <fullName evidence="13">Cytochrome P450</fullName>
    </submittedName>
</protein>
<evidence type="ECO:0000256" key="7">
    <source>
        <dbReference type="ARBA" id="ARBA00022723"/>
    </source>
</evidence>
<evidence type="ECO:0000256" key="9">
    <source>
        <dbReference type="ARBA" id="ARBA00023002"/>
    </source>
</evidence>
<dbReference type="Gene3D" id="1.10.630.10">
    <property type="entry name" value="Cytochrome P450"/>
    <property type="match status" value="1"/>
</dbReference>
<dbReference type="PANTHER" id="PTHR24305">
    <property type="entry name" value="CYTOCHROME P450"/>
    <property type="match status" value="1"/>
</dbReference>
<organism evidence="13 14">
    <name type="scientific">Armillaria gallica</name>
    <name type="common">Bulbous honey fungus</name>
    <name type="synonym">Armillaria bulbosa</name>
    <dbReference type="NCBI Taxonomy" id="47427"/>
    <lineage>
        <taxon>Eukaryota</taxon>
        <taxon>Fungi</taxon>
        <taxon>Dikarya</taxon>
        <taxon>Basidiomycota</taxon>
        <taxon>Agaricomycotina</taxon>
        <taxon>Agaricomycetes</taxon>
        <taxon>Agaricomycetidae</taxon>
        <taxon>Agaricales</taxon>
        <taxon>Marasmiineae</taxon>
        <taxon>Physalacriaceae</taxon>
        <taxon>Armillaria</taxon>
    </lineage>
</organism>
<dbReference type="InParanoid" id="A0A2H3DD63"/>
<keyword evidence="6" id="KW-0812">Transmembrane</keyword>
<keyword evidence="12" id="KW-0472">Membrane</keyword>
<dbReference type="InterPro" id="IPR050121">
    <property type="entry name" value="Cytochrome_P450_monoxygenase"/>
</dbReference>
<comment type="similarity">
    <text evidence="4">Belongs to the cytochrome P450 family.</text>
</comment>
<dbReference type="InterPro" id="IPR036396">
    <property type="entry name" value="Cyt_P450_sf"/>
</dbReference>
<evidence type="ECO:0000256" key="11">
    <source>
        <dbReference type="ARBA" id="ARBA00023033"/>
    </source>
</evidence>
<dbReference type="GO" id="GO:0020037">
    <property type="term" value="F:heme binding"/>
    <property type="evidence" value="ECO:0007669"/>
    <property type="project" value="InterPro"/>
</dbReference>
<dbReference type="Pfam" id="PF00067">
    <property type="entry name" value="p450"/>
    <property type="match status" value="1"/>
</dbReference>
<dbReference type="InterPro" id="IPR001128">
    <property type="entry name" value="Cyt_P450"/>
</dbReference>
<keyword evidence="5" id="KW-0349">Heme</keyword>
<keyword evidence="8" id="KW-1133">Transmembrane helix</keyword>
<evidence type="ECO:0000256" key="12">
    <source>
        <dbReference type="ARBA" id="ARBA00023136"/>
    </source>
</evidence>
<evidence type="ECO:0000256" key="4">
    <source>
        <dbReference type="ARBA" id="ARBA00010617"/>
    </source>
</evidence>
<evidence type="ECO:0000313" key="14">
    <source>
        <dbReference type="Proteomes" id="UP000217790"/>
    </source>
</evidence>
<keyword evidence="9" id="KW-0560">Oxidoreductase</keyword>
<dbReference type="AlphaFoldDB" id="A0A2H3DD63"/>
<evidence type="ECO:0000313" key="13">
    <source>
        <dbReference type="EMBL" id="PBK92060.1"/>
    </source>
</evidence>
<dbReference type="GO" id="GO:0016705">
    <property type="term" value="F:oxidoreductase activity, acting on paired donors, with incorporation or reduction of molecular oxygen"/>
    <property type="evidence" value="ECO:0007669"/>
    <property type="project" value="InterPro"/>
</dbReference>